<feature type="region of interest" description="Disordered" evidence="26">
    <location>
        <begin position="2524"/>
        <end position="2574"/>
    </location>
</feature>
<feature type="compositionally biased region" description="Acidic residues" evidence="26">
    <location>
        <begin position="426"/>
        <end position="436"/>
    </location>
</feature>
<keyword evidence="15" id="KW-0694">RNA-binding</keyword>
<evidence type="ECO:0000259" key="29">
    <source>
        <dbReference type="PROSITE" id="PS51358"/>
    </source>
</evidence>
<feature type="region of interest" description="Disordered" evidence="26">
    <location>
        <begin position="2779"/>
        <end position="2805"/>
    </location>
</feature>
<keyword evidence="27" id="KW-0732">Signal</keyword>
<feature type="region of interest" description="Disordered" evidence="26">
    <location>
        <begin position="752"/>
        <end position="771"/>
    </location>
</feature>
<dbReference type="Pfam" id="PF07714">
    <property type="entry name" value="PK_Tyr_Ser-Thr"/>
    <property type="match status" value="1"/>
</dbReference>
<comment type="catalytic activity">
    <reaction evidence="24">
        <text>L-seryl-[protein] + ATP = O-phospho-L-seryl-[protein] + ADP + H(+)</text>
        <dbReference type="Rhea" id="RHEA:17989"/>
        <dbReference type="Rhea" id="RHEA-COMP:9863"/>
        <dbReference type="Rhea" id="RHEA-COMP:11604"/>
        <dbReference type="ChEBI" id="CHEBI:15378"/>
        <dbReference type="ChEBI" id="CHEBI:29999"/>
        <dbReference type="ChEBI" id="CHEBI:30616"/>
        <dbReference type="ChEBI" id="CHEBI:83421"/>
        <dbReference type="ChEBI" id="CHEBI:456216"/>
        <dbReference type="EC" id="2.7.11.1"/>
    </reaction>
</comment>
<dbReference type="GO" id="GO:0003723">
    <property type="term" value="F:RNA binding"/>
    <property type="evidence" value="ECO:0007669"/>
    <property type="project" value="UniProtKB-KW"/>
</dbReference>
<feature type="region of interest" description="Disordered" evidence="26">
    <location>
        <begin position="611"/>
        <end position="630"/>
    </location>
</feature>
<dbReference type="PROSITE" id="PS50011">
    <property type="entry name" value="PROTEIN_KINASE_DOM"/>
    <property type="match status" value="1"/>
</dbReference>
<sequence length="3271" mass="362717">MSLQCWVIVLVGLMSYFNPERALGAPQKEVSLSRDGSLSPPPYVIILISCSGLVSFVLLLLTCLCCKRGGVGFNEFDNAEGEECSGASSPVPEDSLSSCPSLPEVYTLPLRDKNCHTLPNGTDGSQCFRRHTLNYLQEIGNGWFGKVILAEVLCDCSSYQAVVKELRVSASPLEQRKFLAESEPYRSLQHPNILQCLGQCSESVPFLLVMEFCQLGDLKRYLRAQRKSDGMTPDLLNRDLLTLQRMAYEITSGLLHLHENNYIHSDLALRNCLLTSDLTVRIGDYGLSHNQYKEDYYLTPDKLWIPLRWIAPELLEEFRGNLIVTDQTKTSNVWSLGVVIWELFEFGAQPHRHLSDEEVLTFVIRERQITLAQPRLKLTHADYWYEVMQSCWLPPSQRPTVNKVFLLLSSLLAAEQGSRKSARRDEDEEDYDEDSEEGRRGESDESFERRWDALRPPAFQSAAHKLMREREYGREDGCLRENGNSFPLLDPVDNMITPTSELDDILTVTETSKGLNFEYFWEKAHGRRGYKPLPPPQPIPTPNSGHRQTLDTPTVVPVISARSPSLASEYYIRLEEHTPQDKSPSLGRGRSFKKNSMCPGDLELVELQTGTTGKDRPGFKQQDGFVRGTSQTVRSSEVKVMVPNTGLVEFSKESCNRVTDYAVIDIGEVNQKSLGPQAPILPPKPRSMSMSSGSHLHSRPLPAPPLGYARTYGLDIYPGSSFPTGKVETSDSLLMSSLSKANFDHLGINRTHQTLPPSPSLSPSIPPSSGSHTMFLPPQTCPPPLPPHYRLQKGQNYSSEYSRYNAMHLQRDPLSCDHTDERNADRGMTRSQSLYNSRDGPELYTTDNESCSRMTRSQSTIPKIERTSSSSPEFSKDEDDDDDDDSPFMSPHRSTSGTTIQHTNLVDEPDPATSELFSRGMKRTQSRLATILPAIWREDAVMQRERVAAARKSPIHLFLTEISNDSADMKDGESSWARESDGRREKGMRRSQSLLSELDSTSQAWASDKDFLPGYEGSAKKRDLFLTEIETSVSDCEDAYDGEGGTPVSRFGTTPHPFAHPSDLPAYTEAEEAFSSGMKKSHSLLSEISNESVEPEPKKGEITREEFLKEIQSAETFLTEIITRQRKMEESVSPAPLSPEYESICIDPESSQTIQFESERTRTGKAPGDTKEAIYAQVTKRAKRSEIKVAMRPEIPVLQIASELQNLESAQKVTPVSNFSPEIQLERNSLNDFLPSEVIPKNGPLLEQISPIIKENQNSQESHNQHDCVNERPVEPRNMHNGSMSCNKNLITDNMKIGSVDENYLKGMFVQAKELMQENDHSVTIGIEVMTSNATFEENVYNEKLPEHPNQKPNELTFLDPTQNSNSVCRTSSTKEREYSSDVSQDCPTANLQTETSSQSLEQTTLPDWETSSRTGCHDKDMKTTKEQILPSDSSLSLNESSTDVFHSPMVHEPNSDQSLSTMTPSDSVLSPLTSSSLDCLTPGDSWLGGGSGGWRALGTETPHRDSAYFSDSDLDGGEGLGRKGTDVLGPPRPGGVRTGERGILMGIEEKIEDEGLLENLEKEVEMKQDMQKLWDSNERADVVCDEFIARLFSNGEDESNKGVPFSNSSLNIQNSSLVKNSELVMSHTFSKERILHDSGATDLRLLADIVSEPQKPISGQACQEELIEHCSYLQATKCKEASCTSPEFPTDERSPDKSKSRLSRFYSLQSDYSKCIISPELNTKLNNDDTKCGLTQFIWSEAKAERPTEGEKAKLDIQDTDANELGLRNLTYSEESEDEQAKERSESQLAVGELCFTIKESPQNAADENVSGMEISKDERSDEFGRGASIGLELKEKELWSALEEDYSTEETMRGEFNCQTFQQGELHLWPVENDQWAAAEARTPEAGLGSELFPSFGKKAWGEEEHLVVSHEFWESEANDELADSESHPSTQRICEDAFNDEKLGQANYPSPESPVLSVEAQEALVERPDFQQEENMENPDMENGTPEHYISNIKMEVENLENPELEAPVQHRPVEVMIDTLNSETCLQHYVGGELFGDKDNKEFDSHENIVGVRGCMTHSPSFSVTNASADKLEPLQNHKESLSSHDVSNNVQRDQTEATWAPKSEASKMLVAAPEDHQTCTIDMSNATTDLADSSHIISVYPECLSTETVRQNVDSNHCPATISDVFFEKERSDSPSCPSLTISTDPEPCKIHSSNVQCSAPALISMELSECAASPHAEGPSSFPNTVHHIEIKTSSNLFCAADQTSTKGHKEPSDCSNDVNCLDQSLEELAPSTTTHSKGITANLGQKLHTTLVQENHIHPESNAVDDRNSLSQKVAHPPLSQCSLNSIPELLISEWKDLDEEPLEDFEKLEQLCCISGDEETLGDLFLGNLDLLESLKRNPEQRTSGAGGIINQHDSADAEGKTRVELKEEVDGISKSTTAVLQQSEQYENISPDFPGETQQSGEKRMGKHVPTPLSPCNSTDGSKGQRSLSKMQAKNGLMMQVCEERLQYSLSENVKTNVLWGSTVSDSVILHPWGAPTTSSSEENAASKDFQENDSKEETPPSSPPVSLSEPAEAQTEEMTVLEQPEVTPSLPAANQAMKAKLARLSLSLPPLALSLPLSPNAKGGFWEGGEHRGGRRRVASTGSDPDEDEEEEQEDESPRRVIVVTETDVDKRVGLRSLLKSPKEPVDKENRDRGRNVSFFDDVTVYLFDQETPTNELSSGSTTSSPHGKSPNTDGFGSGSHKASKSKDHVVKPRSPTGVTSGSSSSKKRLSGNMSLADELLADLEEAGEEDGLYPGGEGGESDGEPGENQADGGLEDIPEEMEVDYSGTESVTSIAKLRHSKPFAEIMDKIGHYVGNQRKNSEVSGPVEADPEYRLIVAANNLTVEIDNELNIIHKFVRDKYSKRFPELESLVPNALDYIRTVKELGNNLEKCKNNETLQQILTNATIMVVSVTASTTQGTMLGDDELQRLEEACDMALELNQSKHRIYEYVESKMSFIAPNISIIVGASTAAKIMGVAGGLTNLSKMPACNLMLLGAQRRTLSGFSSTSLLPHTGYIYHCDVVQSLPPDLRRKAARLVAAKCTLAARVDGFHESADGKVGYDLKEEIERKFDKWQEPPPVKQVKPLPAPLDGQRKKRGGRRYRKMKERLGLTEIRKHANRMTFAEIEDDAYQEDLGFSLGQLGKSGSGRVRQAQVNDSTKARISKSLQRTLQKQSMTYGGKSTVRDRSSGTSSSVAFTPLQGLEIVNPQAAEKKVAEANQKYFSNMAEFLKVKREKDDKV</sequence>
<dbReference type="GO" id="GO:0005524">
    <property type="term" value="F:ATP binding"/>
    <property type="evidence" value="ECO:0007669"/>
    <property type="project" value="UniProtKB-UniRule"/>
</dbReference>
<dbReference type="InterPro" id="IPR019175">
    <property type="entry name" value="Prp31_C"/>
</dbReference>
<evidence type="ECO:0000256" key="5">
    <source>
        <dbReference type="ARBA" id="ARBA00013538"/>
    </source>
</evidence>
<evidence type="ECO:0000256" key="19">
    <source>
        <dbReference type="ARBA" id="ARBA00023242"/>
    </source>
</evidence>
<dbReference type="Gene3D" id="1.10.510.10">
    <property type="entry name" value="Transferase(Phosphotransferase) domain 1"/>
    <property type="match status" value="1"/>
</dbReference>
<name>A0AA88Q024_9TELE</name>
<dbReference type="EMBL" id="JAUYZG010000007">
    <property type="protein sequence ID" value="KAK2902868.1"/>
    <property type="molecule type" value="Genomic_DNA"/>
</dbReference>
<dbReference type="PROSITE" id="PS51358">
    <property type="entry name" value="NOP"/>
    <property type="match status" value="1"/>
</dbReference>
<feature type="compositionally biased region" description="Acidic residues" evidence="26">
    <location>
        <begin position="2634"/>
        <end position="2645"/>
    </location>
</feature>
<evidence type="ECO:0000256" key="17">
    <source>
        <dbReference type="ARBA" id="ARBA00023136"/>
    </source>
</evidence>
<feature type="region of interest" description="Disordered" evidence="26">
    <location>
        <begin position="2603"/>
        <end position="2685"/>
    </location>
</feature>
<feature type="chain" id="PRO_5041690824" description="U4/U6 small nuclear ribonucleoprotein Prp31" evidence="27">
    <location>
        <begin position="25"/>
        <end position="3271"/>
    </location>
</feature>
<evidence type="ECO:0000256" key="16">
    <source>
        <dbReference type="ARBA" id="ARBA00022989"/>
    </source>
</evidence>
<feature type="region of interest" description="Disordered" evidence="26">
    <location>
        <begin position="418"/>
        <end position="451"/>
    </location>
</feature>
<dbReference type="InterPro" id="IPR000719">
    <property type="entry name" value="Prot_kinase_dom"/>
</dbReference>
<feature type="compositionally biased region" description="Polar residues" evidence="26">
    <location>
        <begin position="2463"/>
        <end position="2478"/>
    </location>
</feature>
<feature type="compositionally biased region" description="Polar residues" evidence="26">
    <location>
        <begin position="1381"/>
        <end position="1391"/>
    </location>
</feature>
<dbReference type="InterPro" id="IPR011009">
    <property type="entry name" value="Kinase-like_dom_sf"/>
</dbReference>
<dbReference type="InterPro" id="IPR001245">
    <property type="entry name" value="Ser-Thr/Tyr_kinase_cat_dom"/>
</dbReference>
<evidence type="ECO:0000256" key="8">
    <source>
        <dbReference type="ARBA" id="ARBA00022664"/>
    </source>
</evidence>
<feature type="compositionally biased region" description="Low complexity" evidence="26">
    <location>
        <begin position="2603"/>
        <end position="2614"/>
    </location>
</feature>
<dbReference type="GO" id="GO:0016020">
    <property type="term" value="C:membrane"/>
    <property type="evidence" value="ECO:0007669"/>
    <property type="project" value="UniProtKB-SubCell"/>
</dbReference>
<dbReference type="InterPro" id="IPR042239">
    <property type="entry name" value="Nop_C"/>
</dbReference>
<evidence type="ECO:0000256" key="14">
    <source>
        <dbReference type="ARBA" id="ARBA00022840"/>
    </source>
</evidence>
<evidence type="ECO:0000256" key="11">
    <source>
        <dbReference type="ARBA" id="ARBA00022728"/>
    </source>
</evidence>
<evidence type="ECO:0000256" key="9">
    <source>
        <dbReference type="ARBA" id="ARBA00022679"/>
    </source>
</evidence>
<dbReference type="FunFam" id="1.10.510.10:FF:000347">
    <property type="entry name" value="Apoptosis associated tyrosine kinase"/>
    <property type="match status" value="1"/>
</dbReference>
<feature type="compositionally biased region" description="Basic and acidic residues" evidence="26">
    <location>
        <begin position="2671"/>
        <end position="2685"/>
    </location>
</feature>
<feature type="compositionally biased region" description="Pro residues" evidence="26">
    <location>
        <begin position="756"/>
        <end position="766"/>
    </location>
</feature>
<keyword evidence="18" id="KW-0508">mRNA splicing</keyword>
<proteinExistence type="inferred from homology"/>
<dbReference type="FunFam" id="3.30.200.20:FF:000275">
    <property type="entry name" value="Apoptosis associated tyrosine kinase"/>
    <property type="match status" value="1"/>
</dbReference>
<comment type="caution">
    <text evidence="30">The sequence shown here is derived from an EMBL/GenBank/DDBJ whole genome shotgun (WGS) entry which is preliminary data.</text>
</comment>
<comment type="subcellular location">
    <subcellularLocation>
        <location evidence="1">Membrane</location>
        <topology evidence="1">Single-pass membrane protein</topology>
    </subcellularLocation>
    <subcellularLocation>
        <location evidence="2">Nucleus</location>
        <location evidence="2">Cajal body</location>
    </subcellularLocation>
</comment>
<keyword evidence="8" id="KW-0507">mRNA processing</keyword>
<feature type="compositionally biased region" description="Basic and acidic residues" evidence="26">
    <location>
        <begin position="1416"/>
        <end position="1426"/>
    </location>
</feature>
<evidence type="ECO:0000256" key="27">
    <source>
        <dbReference type="SAM" id="SignalP"/>
    </source>
</evidence>
<dbReference type="GO" id="GO:0000398">
    <property type="term" value="P:mRNA splicing, via spliceosome"/>
    <property type="evidence" value="ECO:0007669"/>
    <property type="project" value="UniProtKB-ARBA"/>
</dbReference>
<dbReference type="InterPro" id="IPR002687">
    <property type="entry name" value="Nop_dom"/>
</dbReference>
<feature type="region of interest" description="Disordered" evidence="26">
    <location>
        <begin position="968"/>
        <end position="990"/>
    </location>
</feature>
<evidence type="ECO:0000256" key="6">
    <source>
        <dbReference type="ARBA" id="ARBA00022527"/>
    </source>
</evidence>
<feature type="compositionally biased region" description="Polar residues" evidence="26">
    <location>
        <begin position="2701"/>
        <end position="2725"/>
    </location>
</feature>
<dbReference type="InterPro" id="IPR012976">
    <property type="entry name" value="NOSIC"/>
</dbReference>
<dbReference type="FunFam" id="1.10.287.4070:FF:000003">
    <property type="entry name" value="U4/U6 small nuclear ribonucleoprotein PRP31"/>
    <property type="match status" value="1"/>
</dbReference>
<feature type="compositionally biased region" description="Polar residues" evidence="26">
    <location>
        <begin position="845"/>
        <end position="861"/>
    </location>
</feature>
<dbReference type="Pfam" id="PF01798">
    <property type="entry name" value="Nop"/>
    <property type="match status" value="1"/>
</dbReference>
<keyword evidence="14 25" id="KW-0067">ATP-binding</keyword>
<feature type="region of interest" description="Disordered" evidence="26">
    <location>
        <begin position="1073"/>
        <end position="1101"/>
    </location>
</feature>
<evidence type="ECO:0000256" key="3">
    <source>
        <dbReference type="ARBA" id="ARBA00005572"/>
    </source>
</evidence>
<evidence type="ECO:0000256" key="26">
    <source>
        <dbReference type="SAM" id="MobiDB-lite"/>
    </source>
</evidence>
<evidence type="ECO:0000259" key="28">
    <source>
        <dbReference type="PROSITE" id="PS50011"/>
    </source>
</evidence>
<feature type="compositionally biased region" description="Basic and acidic residues" evidence="26">
    <location>
        <begin position="1263"/>
        <end position="1278"/>
    </location>
</feature>
<keyword evidence="9" id="KW-0808">Transferase</keyword>
<evidence type="ECO:0000256" key="7">
    <source>
        <dbReference type="ARBA" id="ARBA00022553"/>
    </source>
</evidence>
<keyword evidence="7" id="KW-0597">Phosphoprotein</keyword>
<feature type="domain" description="Protein kinase" evidence="28">
    <location>
        <begin position="133"/>
        <end position="412"/>
    </location>
</feature>
<keyword evidence="12 25" id="KW-0547">Nucleotide-binding</keyword>
<evidence type="ECO:0000256" key="13">
    <source>
        <dbReference type="ARBA" id="ARBA00022777"/>
    </source>
</evidence>
<dbReference type="PRINTS" id="PR00109">
    <property type="entry name" value="TYRKINASE"/>
</dbReference>
<evidence type="ECO:0000256" key="21">
    <source>
        <dbReference type="ARBA" id="ARBA00030766"/>
    </source>
</evidence>
<evidence type="ECO:0000313" key="31">
    <source>
        <dbReference type="Proteomes" id="UP001187343"/>
    </source>
</evidence>
<keyword evidence="13" id="KW-0418">Kinase</keyword>
<feature type="compositionally biased region" description="Low complexity" evidence="26">
    <location>
        <begin position="1392"/>
        <end position="1406"/>
    </location>
</feature>
<dbReference type="Pfam" id="PF09785">
    <property type="entry name" value="Prp31_C"/>
    <property type="match status" value="1"/>
</dbReference>
<feature type="region of interest" description="Disordered" evidence="26">
    <location>
        <begin position="2432"/>
        <end position="2478"/>
    </location>
</feature>
<accession>A0AA88Q024</accession>
<feature type="region of interest" description="Disordered" evidence="26">
    <location>
        <begin position="2700"/>
        <end position="2762"/>
    </location>
</feature>
<keyword evidence="31" id="KW-1185">Reference proteome</keyword>
<keyword evidence="16" id="KW-1133">Transmembrane helix</keyword>
<dbReference type="PANTHER" id="PTHR24417">
    <property type="entry name" value="SERINE/THREONINE-PROTEIN KINASE LMTK1"/>
    <property type="match status" value="1"/>
</dbReference>
<feature type="signal peptide" evidence="27">
    <location>
        <begin position="1"/>
        <end position="24"/>
    </location>
</feature>
<dbReference type="GO" id="GO:0005737">
    <property type="term" value="C:cytoplasm"/>
    <property type="evidence" value="ECO:0007669"/>
    <property type="project" value="UniProtKB-ARBA"/>
</dbReference>
<evidence type="ECO:0000256" key="20">
    <source>
        <dbReference type="ARBA" id="ARBA00023274"/>
    </source>
</evidence>
<dbReference type="InterPro" id="IPR017441">
    <property type="entry name" value="Protein_kinase_ATP_BS"/>
</dbReference>
<feature type="region of interest" description="Disordered" evidence="26">
    <location>
        <begin position="812"/>
        <end position="909"/>
    </location>
</feature>
<dbReference type="EC" id="2.7.11.1" evidence="4"/>
<feature type="region of interest" description="Disordered" evidence="26">
    <location>
        <begin position="2388"/>
        <end position="2412"/>
    </location>
</feature>
<feature type="compositionally biased region" description="Basic and acidic residues" evidence="26">
    <location>
        <begin position="2402"/>
        <end position="2412"/>
    </location>
</feature>
<reference evidence="30" key="1">
    <citation type="submission" date="2023-08" db="EMBL/GenBank/DDBJ databases">
        <title>Chromosome-level Genome Assembly of mud carp (Cirrhinus molitorella).</title>
        <authorList>
            <person name="Liu H."/>
        </authorList>
    </citation>
    <scope>NUCLEOTIDE SEQUENCE</scope>
    <source>
        <strain evidence="30">Prfri</strain>
        <tissue evidence="30">Muscle</tissue>
    </source>
</reference>
<feature type="region of interest" description="Disordered" evidence="26">
    <location>
        <begin position="1345"/>
        <end position="1441"/>
    </location>
</feature>
<evidence type="ECO:0000256" key="24">
    <source>
        <dbReference type="ARBA" id="ARBA00048679"/>
    </source>
</evidence>
<evidence type="ECO:0000313" key="30">
    <source>
        <dbReference type="EMBL" id="KAK2902868.1"/>
    </source>
</evidence>
<evidence type="ECO:0000256" key="23">
    <source>
        <dbReference type="ARBA" id="ARBA00047899"/>
    </source>
</evidence>
<evidence type="ECO:0000256" key="4">
    <source>
        <dbReference type="ARBA" id="ARBA00012513"/>
    </source>
</evidence>
<evidence type="ECO:0000256" key="15">
    <source>
        <dbReference type="ARBA" id="ARBA00022884"/>
    </source>
</evidence>
<dbReference type="PANTHER" id="PTHR24417:SF2">
    <property type="entry name" value="SERINE_THREONINE-PROTEIN KINASE LMTK3"/>
    <property type="match status" value="1"/>
</dbReference>
<evidence type="ECO:0000256" key="22">
    <source>
        <dbReference type="ARBA" id="ARBA00045397"/>
    </source>
</evidence>
<evidence type="ECO:0000256" key="25">
    <source>
        <dbReference type="PROSITE-ProRule" id="PRU10141"/>
    </source>
</evidence>
<feature type="compositionally biased region" description="Basic and acidic residues" evidence="26">
    <location>
        <begin position="437"/>
        <end position="451"/>
    </location>
</feature>
<dbReference type="SUPFAM" id="SSF56112">
    <property type="entry name" value="Protein kinase-like (PK-like)"/>
    <property type="match status" value="1"/>
</dbReference>
<dbReference type="PROSITE" id="PS00109">
    <property type="entry name" value="PROTEIN_KINASE_TYR"/>
    <property type="match status" value="1"/>
</dbReference>
<organism evidence="30 31">
    <name type="scientific">Cirrhinus molitorella</name>
    <name type="common">mud carp</name>
    <dbReference type="NCBI Taxonomy" id="172907"/>
    <lineage>
        <taxon>Eukaryota</taxon>
        <taxon>Metazoa</taxon>
        <taxon>Chordata</taxon>
        <taxon>Craniata</taxon>
        <taxon>Vertebrata</taxon>
        <taxon>Euteleostomi</taxon>
        <taxon>Actinopterygii</taxon>
        <taxon>Neopterygii</taxon>
        <taxon>Teleostei</taxon>
        <taxon>Ostariophysi</taxon>
        <taxon>Cypriniformes</taxon>
        <taxon>Cyprinidae</taxon>
        <taxon>Labeoninae</taxon>
        <taxon>Labeonini</taxon>
        <taxon>Cirrhinus</taxon>
    </lineage>
</organism>
<feature type="compositionally biased region" description="Basic and acidic residues" evidence="26">
    <location>
        <begin position="812"/>
        <end position="828"/>
    </location>
</feature>
<feature type="compositionally biased region" description="Basic and acidic residues" evidence="26">
    <location>
        <begin position="2534"/>
        <end position="2548"/>
    </location>
</feature>
<dbReference type="GO" id="GO:0012505">
    <property type="term" value="C:endomembrane system"/>
    <property type="evidence" value="ECO:0007669"/>
    <property type="project" value="UniProtKB-ARBA"/>
</dbReference>
<comment type="catalytic activity">
    <reaction evidence="23">
        <text>L-threonyl-[protein] + ATP = O-phospho-L-threonyl-[protein] + ADP + H(+)</text>
        <dbReference type="Rhea" id="RHEA:46608"/>
        <dbReference type="Rhea" id="RHEA-COMP:11060"/>
        <dbReference type="Rhea" id="RHEA-COMP:11605"/>
        <dbReference type="ChEBI" id="CHEBI:15378"/>
        <dbReference type="ChEBI" id="CHEBI:30013"/>
        <dbReference type="ChEBI" id="CHEBI:30616"/>
        <dbReference type="ChEBI" id="CHEBI:61977"/>
        <dbReference type="ChEBI" id="CHEBI:456216"/>
        <dbReference type="EC" id="2.7.11.1"/>
    </reaction>
</comment>
<dbReference type="FunFam" id="1.10.246.90:FF:000002">
    <property type="entry name" value="U4/U6 small nuclear ribonucleoprotein Prp31"/>
    <property type="match status" value="1"/>
</dbReference>
<feature type="region of interest" description="Disordered" evidence="26">
    <location>
        <begin position="575"/>
        <end position="594"/>
    </location>
</feature>
<evidence type="ECO:0000256" key="10">
    <source>
        <dbReference type="ARBA" id="ARBA00022692"/>
    </source>
</evidence>
<feature type="domain" description="Nop" evidence="29">
    <location>
        <begin position="2989"/>
        <end position="3107"/>
    </location>
</feature>
<dbReference type="SUPFAM" id="SSF89124">
    <property type="entry name" value="Nop domain"/>
    <property type="match status" value="1"/>
</dbReference>
<dbReference type="Gene3D" id="1.10.246.90">
    <property type="entry name" value="Nop domain"/>
    <property type="match status" value="1"/>
</dbReference>
<feature type="compositionally biased region" description="Polar residues" evidence="26">
    <location>
        <begin position="1360"/>
        <end position="1372"/>
    </location>
</feature>
<evidence type="ECO:0000256" key="2">
    <source>
        <dbReference type="ARBA" id="ARBA00004408"/>
    </source>
</evidence>
<evidence type="ECO:0000256" key="18">
    <source>
        <dbReference type="ARBA" id="ARBA00023187"/>
    </source>
</evidence>
<feature type="compositionally biased region" description="Low complexity" evidence="26">
    <location>
        <begin position="1430"/>
        <end position="1441"/>
    </location>
</feature>
<evidence type="ECO:0000256" key="12">
    <source>
        <dbReference type="ARBA" id="ARBA00022741"/>
    </source>
</evidence>
<protein>
    <recommendedName>
        <fullName evidence="5">U4/U6 small nuclear ribonucleoprotein Prp31</fullName>
        <ecNumber evidence="4">2.7.11.1</ecNumber>
    </recommendedName>
    <alternativeName>
        <fullName evidence="21">Pre-mRNA-processing factor 31</fullName>
    </alternativeName>
</protein>
<evidence type="ECO:0000256" key="1">
    <source>
        <dbReference type="ARBA" id="ARBA00004167"/>
    </source>
</evidence>
<dbReference type="Gene3D" id="1.10.287.4070">
    <property type="match status" value="1"/>
</dbReference>
<feature type="compositionally biased region" description="Polar residues" evidence="26">
    <location>
        <begin position="2088"/>
        <end position="2097"/>
    </location>
</feature>
<dbReference type="GO" id="GO:0005681">
    <property type="term" value="C:spliceosomal complex"/>
    <property type="evidence" value="ECO:0007669"/>
    <property type="project" value="UniProtKB-KW"/>
</dbReference>
<dbReference type="InterPro" id="IPR008266">
    <property type="entry name" value="Tyr_kinase_AS"/>
</dbReference>
<keyword evidence="17" id="KW-0472">Membrane</keyword>
<feature type="compositionally biased region" description="Low complexity" evidence="26">
    <location>
        <begin position="2743"/>
        <end position="2755"/>
    </location>
</feature>
<keyword evidence="20" id="KW-0687">Ribonucleoprotein</keyword>
<gene>
    <name evidence="30" type="ORF">Q8A67_007581</name>
</gene>
<keyword evidence="6" id="KW-0723">Serine/threonine-protein kinase</keyword>
<keyword evidence="19" id="KW-0539">Nucleus</keyword>
<feature type="compositionally biased region" description="Basic and acidic residues" evidence="26">
    <location>
        <begin position="968"/>
        <end position="985"/>
    </location>
</feature>
<dbReference type="SMART" id="SM00931">
    <property type="entry name" value="NOSIC"/>
    <property type="match status" value="1"/>
</dbReference>
<feature type="compositionally biased region" description="Polar residues" evidence="26">
    <location>
        <begin position="892"/>
        <end position="904"/>
    </location>
</feature>
<feature type="compositionally biased region" description="Acidic residues" evidence="26">
    <location>
        <begin position="876"/>
        <end position="886"/>
    </location>
</feature>
<dbReference type="PROSITE" id="PS00107">
    <property type="entry name" value="PROTEIN_KINASE_ATP"/>
    <property type="match status" value="1"/>
</dbReference>
<feature type="compositionally biased region" description="Polar residues" evidence="26">
    <location>
        <begin position="1083"/>
        <end position="1092"/>
    </location>
</feature>
<keyword evidence="11" id="KW-0747">Spliceosome</keyword>
<feature type="binding site" evidence="25">
    <location>
        <position position="164"/>
    </location>
    <ligand>
        <name>ATP</name>
        <dbReference type="ChEBI" id="CHEBI:30616"/>
    </ligand>
</feature>
<comment type="function">
    <text evidence="22">Involved in pre-mRNA splicing as component of the spliceosome. Required for the assembly of the U4/U5/U6 tri-snRNP complex, one of the building blocks of the spliceosome.</text>
</comment>
<keyword evidence="10" id="KW-0812">Transmembrane</keyword>
<dbReference type="GO" id="GO:0004674">
    <property type="term" value="F:protein serine/threonine kinase activity"/>
    <property type="evidence" value="ECO:0007669"/>
    <property type="project" value="UniProtKB-KW"/>
</dbReference>
<dbReference type="GO" id="GO:0015030">
    <property type="term" value="C:Cajal body"/>
    <property type="evidence" value="ECO:0007669"/>
    <property type="project" value="UniProtKB-SubCell"/>
</dbReference>
<dbReference type="Proteomes" id="UP001187343">
    <property type="component" value="Unassembled WGS sequence"/>
</dbReference>
<feature type="region of interest" description="Disordered" evidence="26">
    <location>
        <begin position="3108"/>
        <end position="3131"/>
    </location>
</feature>
<dbReference type="InterPro" id="IPR036070">
    <property type="entry name" value="Nop_dom_sf"/>
</dbReference>
<feature type="region of interest" description="Disordered" evidence="26">
    <location>
        <begin position="2082"/>
        <end position="2102"/>
    </location>
</feature>
<feature type="region of interest" description="Disordered" evidence="26">
    <location>
        <begin position="1257"/>
        <end position="1282"/>
    </location>
</feature>
<comment type="similarity">
    <text evidence="3">Belongs to the PRP31 family.</text>
</comment>